<gene>
    <name evidence="2" type="ORF">SAMN02745172_01024</name>
</gene>
<dbReference type="RefSeq" id="WP_073626278.1">
    <property type="nucleotide sequence ID" value="NZ_FRXO01000002.1"/>
</dbReference>
<feature type="domain" description="(S)-ureidoglycine aminohydrolase cupin" evidence="1">
    <location>
        <begin position="35"/>
        <end position="106"/>
    </location>
</feature>
<evidence type="ECO:0000259" key="1">
    <source>
        <dbReference type="Pfam" id="PF05899"/>
    </source>
</evidence>
<dbReference type="InterPro" id="IPR014710">
    <property type="entry name" value="RmlC-like_jellyroll"/>
</dbReference>
<dbReference type="InterPro" id="IPR011051">
    <property type="entry name" value="RmlC_Cupin_sf"/>
</dbReference>
<dbReference type="STRING" id="1123029.SAMN02745172_01024"/>
<dbReference type="Gene3D" id="2.60.120.10">
    <property type="entry name" value="Jelly Rolls"/>
    <property type="match status" value="1"/>
</dbReference>
<proteinExistence type="predicted"/>
<dbReference type="Pfam" id="PF05899">
    <property type="entry name" value="Cupin_3"/>
    <property type="match status" value="1"/>
</dbReference>
<evidence type="ECO:0000313" key="3">
    <source>
        <dbReference type="Proteomes" id="UP000186406"/>
    </source>
</evidence>
<name>A0A1M7ZC77_9HYPH</name>
<sequence length="114" mass="12337">MADIATPAVHSLRLQSSLKIGDGTPTGADNLYTDPAGELSVGYWVSDVTSMPVNYTEDEVCVILEGRVRLTAADGASETYGPGDHFFIPSGFSGTWETLEPIRKLYVIREKLTV</sequence>
<dbReference type="PANTHER" id="PTHR40943">
    <property type="entry name" value="CYTOPLASMIC PROTEIN-RELATED"/>
    <property type="match status" value="1"/>
</dbReference>
<dbReference type="InterPro" id="IPR008579">
    <property type="entry name" value="UGlyAH_Cupin_dom"/>
</dbReference>
<dbReference type="Proteomes" id="UP000186406">
    <property type="component" value="Unassembled WGS sequence"/>
</dbReference>
<dbReference type="CDD" id="cd02227">
    <property type="entry name" value="cupin_TM1112-like"/>
    <property type="match status" value="1"/>
</dbReference>
<keyword evidence="3" id="KW-1185">Reference proteome</keyword>
<dbReference type="AlphaFoldDB" id="A0A1M7ZC77"/>
<accession>A0A1M7ZC77</accession>
<reference evidence="2 3" key="1">
    <citation type="submission" date="2016-12" db="EMBL/GenBank/DDBJ databases">
        <authorList>
            <person name="Song W.-J."/>
            <person name="Kurnit D.M."/>
        </authorList>
    </citation>
    <scope>NUCLEOTIDE SEQUENCE [LARGE SCALE GENOMIC DNA]</scope>
    <source>
        <strain evidence="2 3">DSM 19599</strain>
    </source>
</reference>
<protein>
    <recommendedName>
        <fullName evidence="1">(S)-ureidoglycine aminohydrolase cupin domain-containing protein</fullName>
    </recommendedName>
</protein>
<organism evidence="2 3">
    <name type="scientific">Pseudoxanthobacter soli DSM 19599</name>
    <dbReference type="NCBI Taxonomy" id="1123029"/>
    <lineage>
        <taxon>Bacteria</taxon>
        <taxon>Pseudomonadati</taxon>
        <taxon>Pseudomonadota</taxon>
        <taxon>Alphaproteobacteria</taxon>
        <taxon>Hyphomicrobiales</taxon>
        <taxon>Segnochrobactraceae</taxon>
        <taxon>Pseudoxanthobacter</taxon>
    </lineage>
</organism>
<dbReference type="PANTHER" id="PTHR40943:SF1">
    <property type="entry name" value="CYTOPLASMIC PROTEIN"/>
    <property type="match status" value="1"/>
</dbReference>
<dbReference type="EMBL" id="FRXO01000002">
    <property type="protein sequence ID" value="SHO62419.1"/>
    <property type="molecule type" value="Genomic_DNA"/>
</dbReference>
<dbReference type="OrthoDB" id="9799053at2"/>
<dbReference type="SUPFAM" id="SSF51182">
    <property type="entry name" value="RmlC-like cupins"/>
    <property type="match status" value="1"/>
</dbReference>
<evidence type="ECO:0000313" key="2">
    <source>
        <dbReference type="EMBL" id="SHO62419.1"/>
    </source>
</evidence>